<dbReference type="Pfam" id="PF00583">
    <property type="entry name" value="Acetyltransf_1"/>
    <property type="match status" value="1"/>
</dbReference>
<dbReference type="CDD" id="cd04301">
    <property type="entry name" value="NAT_SF"/>
    <property type="match status" value="1"/>
</dbReference>
<dbReference type="Gene3D" id="3.40.630.30">
    <property type="match status" value="1"/>
</dbReference>
<comment type="caution">
    <text evidence="2">The sequence shown here is derived from an EMBL/GenBank/DDBJ whole genome shotgun (WGS) entry which is preliminary data.</text>
</comment>
<proteinExistence type="predicted"/>
<dbReference type="InterPro" id="IPR016181">
    <property type="entry name" value="Acyl_CoA_acyltransferase"/>
</dbReference>
<organism evidence="2">
    <name type="scientific">Xenorhabdus szentirmaii</name>
    <dbReference type="NCBI Taxonomy" id="290112"/>
    <lineage>
        <taxon>Bacteria</taxon>
        <taxon>Pseudomonadati</taxon>
        <taxon>Pseudomonadota</taxon>
        <taxon>Gammaproteobacteria</taxon>
        <taxon>Enterobacterales</taxon>
        <taxon>Morganellaceae</taxon>
        <taxon>Xenorhabdus</taxon>
    </lineage>
</organism>
<dbReference type="GO" id="GO:0016747">
    <property type="term" value="F:acyltransferase activity, transferring groups other than amino-acyl groups"/>
    <property type="evidence" value="ECO:0007669"/>
    <property type="project" value="InterPro"/>
</dbReference>
<protein>
    <submittedName>
        <fullName evidence="2">GNAT family N-acetyltransferase</fullName>
    </submittedName>
</protein>
<dbReference type="EMBL" id="JACXBF010000193">
    <property type="protein sequence ID" value="MBD2800528.1"/>
    <property type="molecule type" value="Genomic_DNA"/>
</dbReference>
<feature type="domain" description="N-acetyltransferase" evidence="1">
    <location>
        <begin position="1"/>
        <end position="142"/>
    </location>
</feature>
<dbReference type="SUPFAM" id="SSF55729">
    <property type="entry name" value="Acyl-CoA N-acyltransferases (Nat)"/>
    <property type="match status" value="1"/>
</dbReference>
<sequence length="143" mass="16487">MKIVTFSPEYLEALRTLYLESRTAAFTWLNTTHYLLTDFDADTEGEAIYVAIENDKVLGFISVWEPDYFIHHLYVSTGYQKIGIGSRLLDFVKSKYPHELGLKCLTNNDKATAFYESRGFIKKKRSSDPIAGDYYLMILPVNH</sequence>
<accession>A0AAW3YR49</accession>
<dbReference type="RefSeq" id="WP_038233514.1">
    <property type="nucleotide sequence ID" value="NZ_CAWNPE010000001.1"/>
</dbReference>
<dbReference type="PROSITE" id="PS51186">
    <property type="entry name" value="GNAT"/>
    <property type="match status" value="1"/>
</dbReference>
<gene>
    <name evidence="2" type="ORF">ID854_08665</name>
</gene>
<reference evidence="2" key="1">
    <citation type="submission" date="2020-09" db="EMBL/GenBank/DDBJ databases">
        <authorList>
            <person name="Palma L."/>
            <person name="Caballero P."/>
            <person name="Berry C."/>
            <person name="Del Valle E."/>
        </authorList>
    </citation>
    <scope>NUCLEOTIDE SEQUENCE</scope>
    <source>
        <strain evidence="2">M</strain>
    </source>
</reference>
<dbReference type="GeneID" id="97123692"/>
<reference evidence="2" key="2">
    <citation type="journal article" date="2024" name="Toxins">
        <title>Genome Sequence Analysis of Native Xenorhabdus Strains Isolated from Entomopathogenic Nematodes in Argentina.</title>
        <authorList>
            <person name="Palma L."/>
            <person name="Frizzo L."/>
            <person name="Kaiser S."/>
            <person name="Berry C."/>
            <person name="Caballero P."/>
            <person name="Bode H.B."/>
            <person name="Del Valle E.E."/>
        </authorList>
    </citation>
    <scope>NUCLEOTIDE SEQUENCE</scope>
    <source>
        <strain evidence="2">M</strain>
    </source>
</reference>
<evidence type="ECO:0000313" key="2">
    <source>
        <dbReference type="EMBL" id="MBD2800528.1"/>
    </source>
</evidence>
<dbReference type="AlphaFoldDB" id="A0AAW3YR49"/>
<dbReference type="InterPro" id="IPR000182">
    <property type="entry name" value="GNAT_dom"/>
</dbReference>
<dbReference type="Proteomes" id="UP001193920">
    <property type="component" value="Unassembled WGS sequence"/>
</dbReference>
<evidence type="ECO:0000259" key="1">
    <source>
        <dbReference type="PROSITE" id="PS51186"/>
    </source>
</evidence>
<name>A0AAW3YR49_9GAMM</name>